<reference evidence="2" key="1">
    <citation type="submission" date="2022-01" db="EMBL/GenBank/DDBJ databases">
        <authorList>
            <person name="Braso-Vives M."/>
        </authorList>
    </citation>
    <scope>NUCLEOTIDE SEQUENCE</scope>
</reference>
<evidence type="ECO:0000313" key="3">
    <source>
        <dbReference type="Proteomes" id="UP000838412"/>
    </source>
</evidence>
<feature type="compositionally biased region" description="Polar residues" evidence="1">
    <location>
        <begin position="26"/>
        <end position="46"/>
    </location>
</feature>
<feature type="compositionally biased region" description="Polar residues" evidence="1">
    <location>
        <begin position="314"/>
        <end position="327"/>
    </location>
</feature>
<organism evidence="2 3">
    <name type="scientific">Branchiostoma lanceolatum</name>
    <name type="common">Common lancelet</name>
    <name type="synonym">Amphioxus lanceolatum</name>
    <dbReference type="NCBI Taxonomy" id="7740"/>
    <lineage>
        <taxon>Eukaryota</taxon>
        <taxon>Metazoa</taxon>
        <taxon>Chordata</taxon>
        <taxon>Cephalochordata</taxon>
        <taxon>Leptocardii</taxon>
        <taxon>Amphioxiformes</taxon>
        <taxon>Branchiostomatidae</taxon>
        <taxon>Branchiostoma</taxon>
    </lineage>
</organism>
<accession>A0A8J9Z4A6</accession>
<keyword evidence="3" id="KW-1185">Reference proteome</keyword>
<gene>
    <name evidence="2" type="primary">Hypp7896</name>
    <name evidence="2" type="ORF">BLAG_LOCUS9044</name>
</gene>
<sequence length="452" mass="46495">MYAGVGTTPKVPTSTAMASAGHVKTGQGQSQAITSTEHNTNTTDAVVTSGHDQIRQGESQPSAQTLKVGNRSNKVLAALDPNPMYAGGETLPKGSASIAMAIGHDQTGQGPSQAITEHNKITTDAVVTSGTNQIGQGESQALAQTLKVGNRSHKVLAALDPNPMYAGGETLPKDSASIAMAIGHDQTGQGQSQAIPEHNTNTTASVVTNSHHGQMGQGEPQAFAQTPIAGNLSHRDVLAALQPNPMYTYVGKGTQSKGPTSTAMASGHDLTGQGPSQAITKSNTNTTADVVTSGHGQAGRAQATVESLEARNASYGSGPTASQSNSLYRAVGSSHRVTEHNTNTTASVETSSHDQTGQGQSQVTTESLDAAKALYGTGLTSSQLNSLYKVVGTSQNKSNSHNTATVMTSGHDQTGQGQSQSITEFSDATNPSYGTGQTASYRNYLYANMETP</sequence>
<feature type="region of interest" description="Disordered" evidence="1">
    <location>
        <begin position="310"/>
        <end position="364"/>
    </location>
</feature>
<proteinExistence type="predicted"/>
<feature type="region of interest" description="Disordered" evidence="1">
    <location>
        <begin position="1"/>
        <end position="69"/>
    </location>
</feature>
<feature type="compositionally biased region" description="Polar residues" evidence="1">
    <location>
        <begin position="253"/>
        <end position="264"/>
    </location>
</feature>
<feature type="compositionally biased region" description="Polar residues" evidence="1">
    <location>
        <begin position="56"/>
        <end position="69"/>
    </location>
</feature>
<name>A0A8J9Z4A6_BRALA</name>
<feature type="region of interest" description="Disordered" evidence="1">
    <location>
        <begin position="394"/>
        <end position="438"/>
    </location>
</feature>
<dbReference type="Proteomes" id="UP000838412">
    <property type="component" value="Chromosome 16"/>
</dbReference>
<evidence type="ECO:0000256" key="1">
    <source>
        <dbReference type="SAM" id="MobiDB-lite"/>
    </source>
</evidence>
<dbReference type="EMBL" id="OV696701">
    <property type="protein sequence ID" value="CAH1247350.1"/>
    <property type="molecule type" value="Genomic_DNA"/>
</dbReference>
<feature type="compositionally biased region" description="Polar residues" evidence="1">
    <location>
        <begin position="340"/>
        <end position="364"/>
    </location>
</feature>
<protein>
    <submittedName>
        <fullName evidence="2">Hypp7896 protein</fullName>
    </submittedName>
</protein>
<feature type="region of interest" description="Disordered" evidence="1">
    <location>
        <begin position="250"/>
        <end position="281"/>
    </location>
</feature>
<evidence type="ECO:0000313" key="2">
    <source>
        <dbReference type="EMBL" id="CAH1247350.1"/>
    </source>
</evidence>
<dbReference type="AlphaFoldDB" id="A0A8J9Z4A6"/>